<dbReference type="AlphaFoldDB" id="A0AAJ7U215"/>
<gene>
    <name evidence="10 11 12" type="primary">LOC116952750</name>
</gene>
<dbReference type="InterPro" id="IPR009050">
    <property type="entry name" value="Globin-like_sf"/>
</dbReference>
<dbReference type="GO" id="GO:0019825">
    <property type="term" value="F:oxygen binding"/>
    <property type="evidence" value="ECO:0007669"/>
    <property type="project" value="InterPro"/>
</dbReference>
<dbReference type="InterPro" id="IPR013314">
    <property type="entry name" value="Globin_lamprey/hagfish"/>
</dbReference>
<dbReference type="RefSeq" id="XP_032828254.1">
    <property type="nucleotide sequence ID" value="XM_032972363.1"/>
</dbReference>
<evidence type="ECO:0000256" key="7">
    <source>
        <dbReference type="RuleBase" id="RU000356"/>
    </source>
</evidence>
<dbReference type="GO" id="GO:0005344">
    <property type="term" value="F:oxygen carrier activity"/>
    <property type="evidence" value="ECO:0007669"/>
    <property type="project" value="UniProtKB-KW"/>
</dbReference>
<evidence type="ECO:0000256" key="6">
    <source>
        <dbReference type="ARBA" id="ARBA00023004"/>
    </source>
</evidence>
<dbReference type="Gene3D" id="1.10.490.10">
    <property type="entry name" value="Globins"/>
    <property type="match status" value="1"/>
</dbReference>
<evidence type="ECO:0000256" key="3">
    <source>
        <dbReference type="ARBA" id="ARBA00022617"/>
    </source>
</evidence>
<feature type="domain" description="Globin" evidence="8">
    <location>
        <begin position="5"/>
        <end position="155"/>
    </location>
</feature>
<dbReference type="PROSITE" id="PS01033">
    <property type="entry name" value="GLOBIN"/>
    <property type="match status" value="1"/>
</dbReference>
<dbReference type="RefSeq" id="XP_032828264.1">
    <property type="nucleotide sequence ID" value="XM_032972373.1"/>
</dbReference>
<evidence type="ECO:0000259" key="8">
    <source>
        <dbReference type="PROSITE" id="PS01033"/>
    </source>
</evidence>
<keyword evidence="6" id="KW-0408">Iron</keyword>
<dbReference type="KEGG" id="pmrn:116952750"/>
<dbReference type="InterPro" id="IPR000971">
    <property type="entry name" value="Globin"/>
</dbReference>
<evidence type="ECO:0000256" key="4">
    <source>
        <dbReference type="ARBA" id="ARBA00022621"/>
    </source>
</evidence>
<dbReference type="Proteomes" id="UP001318040">
    <property type="component" value="Chromosome 3"/>
</dbReference>
<keyword evidence="9" id="KW-1185">Reference proteome</keyword>
<evidence type="ECO:0000256" key="1">
    <source>
        <dbReference type="ARBA" id="ARBA00008705"/>
    </source>
</evidence>
<keyword evidence="5" id="KW-0479">Metal-binding</keyword>
<proteinExistence type="inferred from homology"/>
<evidence type="ECO:0000313" key="11">
    <source>
        <dbReference type="RefSeq" id="XP_032828264.1"/>
    </source>
</evidence>
<dbReference type="SUPFAM" id="SSF46458">
    <property type="entry name" value="Globin-like"/>
    <property type="match status" value="1"/>
</dbReference>
<dbReference type="Pfam" id="PF00042">
    <property type="entry name" value="Globin"/>
    <property type="match status" value="1"/>
</dbReference>
<evidence type="ECO:0000313" key="9">
    <source>
        <dbReference type="Proteomes" id="UP001318040"/>
    </source>
</evidence>
<dbReference type="RefSeq" id="XP_032828273.1">
    <property type="nucleotide sequence ID" value="XM_032972382.1"/>
</dbReference>
<evidence type="ECO:0000313" key="10">
    <source>
        <dbReference type="RefSeq" id="XP_032828254.1"/>
    </source>
</evidence>
<dbReference type="PANTHER" id="PTHR46783:SF1">
    <property type="entry name" value="CYTOGLOBIN-1-RELATED"/>
    <property type="match status" value="1"/>
</dbReference>
<dbReference type="GO" id="GO:0020037">
    <property type="term" value="F:heme binding"/>
    <property type="evidence" value="ECO:0007669"/>
    <property type="project" value="InterPro"/>
</dbReference>
<dbReference type="GO" id="GO:0016491">
    <property type="term" value="F:oxidoreductase activity"/>
    <property type="evidence" value="ECO:0007669"/>
    <property type="project" value="UniProtKB-ARBA"/>
</dbReference>
<dbReference type="GO" id="GO:0005506">
    <property type="term" value="F:iron ion binding"/>
    <property type="evidence" value="ECO:0007669"/>
    <property type="project" value="InterPro"/>
</dbReference>
<accession>A0AAJ7U215</accession>
<keyword evidence="4 7" id="KW-0561">Oxygen transport</keyword>
<sequence>MEQGWLSEEEIEALQDIWEKVFKSAEDVGVILLVRLFTGHPASKQYFPMFKDLETADDLKASAKLRWHAGRVMGSLDKAVRSLRKPEELIKILRAVGLSHARKATPVDVKYYHILGGIIMDVLLETFKDELSPTARSAWTKLLGTLCTEFENAYREEGVLEQAAA</sequence>
<dbReference type="PANTHER" id="PTHR46783">
    <property type="entry name" value="CYTOGLOBIN"/>
    <property type="match status" value="1"/>
</dbReference>
<keyword evidence="3 7" id="KW-0349">Heme</keyword>
<keyword evidence="2 7" id="KW-0813">Transport</keyword>
<dbReference type="InterPro" id="IPR012292">
    <property type="entry name" value="Globin/Proto"/>
</dbReference>
<evidence type="ECO:0000256" key="2">
    <source>
        <dbReference type="ARBA" id="ARBA00022448"/>
    </source>
</evidence>
<protein>
    <submittedName>
        <fullName evidence="10 11">Cytoglobin-1-like</fullName>
    </submittedName>
</protein>
<evidence type="ECO:0000256" key="5">
    <source>
        <dbReference type="ARBA" id="ARBA00022723"/>
    </source>
</evidence>
<evidence type="ECO:0000313" key="12">
    <source>
        <dbReference type="RefSeq" id="XP_032828273.1"/>
    </source>
</evidence>
<dbReference type="GeneID" id="116952750"/>
<organism evidence="9 11">
    <name type="scientific">Petromyzon marinus</name>
    <name type="common">Sea lamprey</name>
    <dbReference type="NCBI Taxonomy" id="7757"/>
    <lineage>
        <taxon>Eukaryota</taxon>
        <taxon>Metazoa</taxon>
        <taxon>Chordata</taxon>
        <taxon>Craniata</taxon>
        <taxon>Vertebrata</taxon>
        <taxon>Cyclostomata</taxon>
        <taxon>Hyperoartia</taxon>
        <taxon>Petromyzontiformes</taxon>
        <taxon>Petromyzontidae</taxon>
        <taxon>Petromyzon</taxon>
    </lineage>
</organism>
<reference evidence="10 11" key="1">
    <citation type="submission" date="2025-04" db="UniProtKB">
        <authorList>
            <consortium name="RefSeq"/>
        </authorList>
    </citation>
    <scope>IDENTIFICATION</scope>
    <source>
        <tissue evidence="10 11">Sperm</tissue>
    </source>
</reference>
<comment type="similarity">
    <text evidence="1 7">Belongs to the globin family.</text>
</comment>
<dbReference type="PRINTS" id="PR01906">
    <property type="entry name" value="FISHGLOBIN"/>
</dbReference>
<name>A0AAJ7U215_PETMA</name>